<keyword evidence="6 14" id="KW-1133">Transmembrane helix</keyword>
<evidence type="ECO:0000256" key="4">
    <source>
        <dbReference type="ARBA" id="ARBA00022461"/>
    </source>
</evidence>
<evidence type="ECO:0000256" key="7">
    <source>
        <dbReference type="ARBA" id="ARBA00023053"/>
    </source>
</evidence>
<name>A0A0N5A8Y1_9BILA</name>
<dbReference type="Proteomes" id="UP000046393">
    <property type="component" value="Unplaced"/>
</dbReference>
<dbReference type="WBParaSite" id="SMUV_0000054401-mRNA-1">
    <property type="protein sequence ID" value="SMUV_0000054401-mRNA-1"/>
    <property type="gene ID" value="SMUV_0000054401"/>
</dbReference>
<keyword evidence="3 13" id="KW-0813">Transport</keyword>
<evidence type="ECO:0000256" key="6">
    <source>
        <dbReference type="ARBA" id="ARBA00022989"/>
    </source>
</evidence>
<evidence type="ECO:0000256" key="3">
    <source>
        <dbReference type="ARBA" id="ARBA00022448"/>
    </source>
</evidence>
<dbReference type="Gene3D" id="2.60.470.10">
    <property type="entry name" value="Acid-sensing ion channels like domains"/>
    <property type="match status" value="1"/>
</dbReference>
<evidence type="ECO:0000256" key="13">
    <source>
        <dbReference type="RuleBase" id="RU000679"/>
    </source>
</evidence>
<dbReference type="Pfam" id="PF00858">
    <property type="entry name" value="ASC"/>
    <property type="match status" value="1"/>
</dbReference>
<evidence type="ECO:0000256" key="8">
    <source>
        <dbReference type="ARBA" id="ARBA00023065"/>
    </source>
</evidence>
<dbReference type="AlphaFoldDB" id="A0A0N5A8Y1"/>
<reference evidence="16" key="1">
    <citation type="submission" date="2017-02" db="UniProtKB">
        <authorList>
            <consortium name="WormBaseParasite"/>
        </authorList>
    </citation>
    <scope>IDENTIFICATION</scope>
</reference>
<dbReference type="PANTHER" id="PTHR11690:SF282">
    <property type="entry name" value="DEGENERIN-LIKE PROTEIN ASIC-1"/>
    <property type="match status" value="1"/>
</dbReference>
<keyword evidence="8 13" id="KW-0406">Ion transport</keyword>
<keyword evidence="7" id="KW-0915">Sodium</keyword>
<feature type="transmembrane region" description="Helical" evidence="14">
    <location>
        <begin position="37"/>
        <end position="54"/>
    </location>
</feature>
<keyword evidence="15" id="KW-1185">Reference proteome</keyword>
<keyword evidence="12 13" id="KW-0407">Ion channel</keyword>
<evidence type="ECO:0000256" key="9">
    <source>
        <dbReference type="ARBA" id="ARBA00023136"/>
    </source>
</evidence>
<proteinExistence type="inferred from homology"/>
<evidence type="ECO:0000256" key="10">
    <source>
        <dbReference type="ARBA" id="ARBA00023180"/>
    </source>
</evidence>
<keyword evidence="5 13" id="KW-0812">Transmembrane</keyword>
<evidence type="ECO:0000256" key="2">
    <source>
        <dbReference type="ARBA" id="ARBA00007193"/>
    </source>
</evidence>
<organism evidence="15 16">
    <name type="scientific">Syphacia muris</name>
    <dbReference type="NCBI Taxonomy" id="451379"/>
    <lineage>
        <taxon>Eukaryota</taxon>
        <taxon>Metazoa</taxon>
        <taxon>Ecdysozoa</taxon>
        <taxon>Nematoda</taxon>
        <taxon>Chromadorea</taxon>
        <taxon>Rhabditida</taxon>
        <taxon>Spirurina</taxon>
        <taxon>Oxyuridomorpha</taxon>
        <taxon>Oxyuroidea</taxon>
        <taxon>Oxyuridae</taxon>
        <taxon>Syphacia</taxon>
    </lineage>
</organism>
<evidence type="ECO:0000256" key="5">
    <source>
        <dbReference type="ARBA" id="ARBA00022692"/>
    </source>
</evidence>
<comment type="subcellular location">
    <subcellularLocation>
        <location evidence="1">Membrane</location>
        <topology evidence="1">Multi-pass membrane protein</topology>
    </subcellularLocation>
</comment>
<dbReference type="GO" id="GO:0005886">
    <property type="term" value="C:plasma membrane"/>
    <property type="evidence" value="ECO:0007669"/>
    <property type="project" value="TreeGrafter"/>
</dbReference>
<evidence type="ECO:0000256" key="12">
    <source>
        <dbReference type="ARBA" id="ARBA00023303"/>
    </source>
</evidence>
<keyword evidence="4 13" id="KW-0894">Sodium channel</keyword>
<evidence type="ECO:0000256" key="1">
    <source>
        <dbReference type="ARBA" id="ARBA00004141"/>
    </source>
</evidence>
<dbReference type="PRINTS" id="PR01078">
    <property type="entry name" value="AMINACHANNEL"/>
</dbReference>
<comment type="similarity">
    <text evidence="2 13">Belongs to the amiloride-sensitive sodium channel (TC 1.A.6) family.</text>
</comment>
<evidence type="ECO:0000313" key="15">
    <source>
        <dbReference type="Proteomes" id="UP000046393"/>
    </source>
</evidence>
<evidence type="ECO:0000256" key="14">
    <source>
        <dbReference type="SAM" id="Phobius"/>
    </source>
</evidence>
<keyword evidence="11 13" id="KW-0739">Sodium transport</keyword>
<keyword evidence="9 14" id="KW-0472">Membrane</keyword>
<evidence type="ECO:0000256" key="11">
    <source>
        <dbReference type="ARBA" id="ARBA00023201"/>
    </source>
</evidence>
<evidence type="ECO:0000313" key="16">
    <source>
        <dbReference type="WBParaSite" id="SMUV_0000054401-mRNA-1"/>
    </source>
</evidence>
<dbReference type="PANTHER" id="PTHR11690">
    <property type="entry name" value="AMILORIDE-SENSITIVE SODIUM CHANNEL-RELATED"/>
    <property type="match status" value="1"/>
</dbReference>
<accession>A0A0N5A8Y1</accession>
<sequence length="545" mass="63043">IKYFSFEGVHDTFKDFPQHTSAHGKPRVTSLHGLKRIFWSITLILCIIAFSFQAKEIVRKFFRYDVIVGVEVKFEIVSFPAVTQIATLNQTKGNTLINKINLISDVICIYVSDGTLLWHCQDLETNVCENNDKQKTIPCKCYKNLCIRTELYLIRGKLPLQMDYYPYRCQRSIVANASDVCVCLMESLSITYCDDINNWQFTYCSSCTFNGILEAVSYDYTFKTCSCNDHYHVYLFFIASTIQKQVLRIKRQKYRLSEVLLSRYEAFLAVHASYECSSPDDQCKSIYGITNVQVGEKIKQYVNDLSESEKLALSYNKKEFITKCLRFQVLVNVSEYLPTIDSAGIRLTVHSQEEQAFPDTHGYSAPTGSVSSFGIKMICYFSFCITTLSYPYGDYVDDKLVKTSDYIYRDKIYSTEISLIFGCLSCGDPRFPPYKDIPTETSFASFNIDKLNCVCPQPCSLVISYRFIRSHILLHNNRNFEIDAKLLFYEQLNYETRSIRDFSWIYMITMIDFCILVAEVTTKSCYYVMSKMHGSIQQNSKYNVM</sequence>
<dbReference type="GO" id="GO:0015280">
    <property type="term" value="F:ligand-gated sodium channel activity"/>
    <property type="evidence" value="ECO:0007669"/>
    <property type="project" value="TreeGrafter"/>
</dbReference>
<dbReference type="STRING" id="451379.A0A0N5A8Y1"/>
<keyword evidence="10" id="KW-0325">Glycoprotein</keyword>
<dbReference type="InterPro" id="IPR001873">
    <property type="entry name" value="ENaC"/>
</dbReference>
<protein>
    <submittedName>
        <fullName evidence="16">C2H2-type domain-containing protein</fullName>
    </submittedName>
</protein>